<reference evidence="1 2" key="1">
    <citation type="submission" date="2019-10" db="EMBL/GenBank/DDBJ databases">
        <title>Description of Paenibacillus terrestris sp. nov.</title>
        <authorList>
            <person name="Carlier A."/>
            <person name="Qi S."/>
        </authorList>
    </citation>
    <scope>NUCLEOTIDE SEQUENCE [LARGE SCALE GENOMIC DNA]</scope>
    <source>
        <strain evidence="1 2">LMG 31458</strain>
    </source>
</reference>
<dbReference type="Pfam" id="PF01663">
    <property type="entry name" value="Phosphodiest"/>
    <property type="match status" value="1"/>
</dbReference>
<dbReference type="InterPro" id="IPR017850">
    <property type="entry name" value="Alkaline_phosphatase_core_sf"/>
</dbReference>
<dbReference type="EMBL" id="WHOA01000041">
    <property type="protein sequence ID" value="NOU71137.1"/>
    <property type="molecule type" value="Genomic_DNA"/>
</dbReference>
<dbReference type="SUPFAM" id="SSF53649">
    <property type="entry name" value="Alkaline phosphatase-like"/>
    <property type="match status" value="1"/>
</dbReference>
<dbReference type="PANTHER" id="PTHR10151:SF120">
    <property type="entry name" value="BIS(5'-ADENOSYL)-TRIPHOSPHATASE"/>
    <property type="match status" value="1"/>
</dbReference>
<evidence type="ECO:0000313" key="2">
    <source>
        <dbReference type="Proteomes" id="UP000616779"/>
    </source>
</evidence>
<keyword evidence="2" id="KW-1185">Reference proteome</keyword>
<dbReference type="PANTHER" id="PTHR10151">
    <property type="entry name" value="ECTONUCLEOTIDE PYROPHOSPHATASE/PHOSPHODIESTERASE"/>
    <property type="match status" value="1"/>
</dbReference>
<evidence type="ECO:0000313" key="1">
    <source>
        <dbReference type="EMBL" id="NOU71137.1"/>
    </source>
</evidence>
<dbReference type="Gene3D" id="3.40.720.10">
    <property type="entry name" value="Alkaline Phosphatase, subunit A"/>
    <property type="match status" value="1"/>
</dbReference>
<gene>
    <name evidence="1" type="ORF">GC098_06790</name>
</gene>
<dbReference type="InterPro" id="IPR002591">
    <property type="entry name" value="Phosphodiest/P_Trfase"/>
</dbReference>
<dbReference type="Proteomes" id="UP000616779">
    <property type="component" value="Unassembled WGS sequence"/>
</dbReference>
<protein>
    <submittedName>
        <fullName evidence="1">Nucleotide pyrophosphatase</fullName>
    </submittedName>
</protein>
<sequence>MASTMAVKRVIILGIDGAGAFVSEADTPYIDVLLLGGAKTDHAQTVFPSISGECWGSLLHGVTPERHESHVNIKMERNYPVVSATPSLFQIISEAKPNSKMASFVSWKPIQTGVIEENDAVYKYAAPDEDLVPAIAAYIHNNPDFELLFVQLDDVDAAGHRHGYGSEEYLKAISRADSQIGEISKAILDAGMLEDSLIIVTTDHGGGGLDSFNHGSDHPKDMTIFWGCRGPGIQTEADLAGLTIMDTAAVALSALGLPFPDDWDAKLPSGLLVKTGQR</sequence>
<name>A0ABX1XRG1_9BACL</name>
<dbReference type="RefSeq" id="WP_171642268.1">
    <property type="nucleotide sequence ID" value="NZ_WHOA01000041.1"/>
</dbReference>
<proteinExistence type="predicted"/>
<organism evidence="1 2">
    <name type="scientific">Paenibacillus phytorum</name>
    <dbReference type="NCBI Taxonomy" id="2654977"/>
    <lineage>
        <taxon>Bacteria</taxon>
        <taxon>Bacillati</taxon>
        <taxon>Bacillota</taxon>
        <taxon>Bacilli</taxon>
        <taxon>Bacillales</taxon>
        <taxon>Paenibacillaceae</taxon>
        <taxon>Paenibacillus</taxon>
    </lineage>
</organism>
<comment type="caution">
    <text evidence="1">The sequence shown here is derived from an EMBL/GenBank/DDBJ whole genome shotgun (WGS) entry which is preliminary data.</text>
</comment>
<accession>A0ABX1XRG1</accession>